<dbReference type="GO" id="GO:0030170">
    <property type="term" value="F:pyridoxal phosphate binding"/>
    <property type="evidence" value="ECO:0007669"/>
    <property type="project" value="InterPro"/>
</dbReference>
<feature type="modified residue" description="N6-(pyridoxal phosphate)lysine" evidence="6">
    <location>
        <position position="224"/>
    </location>
</feature>
<comment type="caution">
    <text evidence="8">The sequence shown here is derived from an EMBL/GenBank/DDBJ whole genome shotgun (WGS) entry which is preliminary data.</text>
</comment>
<dbReference type="GO" id="GO:0016831">
    <property type="term" value="F:carboxy-lyase activity"/>
    <property type="evidence" value="ECO:0007669"/>
    <property type="project" value="UniProtKB-KW"/>
</dbReference>
<dbReference type="EMBL" id="LXEN01000155">
    <property type="protein sequence ID" value="OAT21515.1"/>
    <property type="molecule type" value="Genomic_DNA"/>
</dbReference>
<comment type="cofactor">
    <cofactor evidence="1 6 7">
        <name>pyridoxal 5'-phosphate</name>
        <dbReference type="ChEBI" id="CHEBI:597326"/>
    </cofactor>
</comment>
<dbReference type="InterPro" id="IPR051151">
    <property type="entry name" value="Group_II_Decarboxylase"/>
</dbReference>
<keyword evidence="4 6" id="KW-0663">Pyridoxal phosphate</keyword>
<reference evidence="8 9" key="1">
    <citation type="submission" date="2016-04" db="EMBL/GenBank/DDBJ databases">
        <title>ATOL: Assembling a taxonomically balanced genome-scale reconstruction of the evolutionary history of the Enterobacteriaceae.</title>
        <authorList>
            <person name="Plunkett G.III."/>
            <person name="Neeno-Eckwall E.C."/>
            <person name="Glasner J.D."/>
            <person name="Perna N.T."/>
        </authorList>
    </citation>
    <scope>NUCLEOTIDE SEQUENCE [LARGE SCALE GENOMIC DNA]</scope>
    <source>
        <strain evidence="8 9">ATCC 19692</strain>
    </source>
</reference>
<protein>
    <submittedName>
        <fullName evidence="8">Histidine decarboxylase</fullName>
        <ecNumber evidence="8">4.1.1.-</ecNumber>
    </submittedName>
</protein>
<evidence type="ECO:0000313" key="8">
    <source>
        <dbReference type="EMBL" id="OAT21515.1"/>
    </source>
</evidence>
<dbReference type="EC" id="4.1.1.-" evidence="8"/>
<dbReference type="PANTHER" id="PTHR46101:SF18">
    <property type="entry name" value="HISTIDINE DECARBOXYLASE"/>
    <property type="match status" value="1"/>
</dbReference>
<dbReference type="InterPro" id="IPR015422">
    <property type="entry name" value="PyrdxlP-dep_Trfase_small"/>
</dbReference>
<dbReference type="Gene3D" id="3.40.640.10">
    <property type="entry name" value="Type I PLP-dependent aspartate aminotransferase-like (Major domain)"/>
    <property type="match status" value="1"/>
</dbReference>
<evidence type="ECO:0000313" key="9">
    <source>
        <dbReference type="Proteomes" id="UP000094023"/>
    </source>
</evidence>
<dbReference type="InterPro" id="IPR002129">
    <property type="entry name" value="PyrdxlP-dep_de-COase"/>
</dbReference>
<keyword evidence="9" id="KW-1185">Reference proteome</keyword>
<evidence type="ECO:0000256" key="4">
    <source>
        <dbReference type="ARBA" id="ARBA00022898"/>
    </source>
</evidence>
<dbReference type="InterPro" id="IPR015421">
    <property type="entry name" value="PyrdxlP-dep_Trfase_major"/>
</dbReference>
<proteinExistence type="inferred from homology"/>
<organism evidence="8 9">
    <name type="scientific">Proteus myxofaciens ATCC 19692</name>
    <dbReference type="NCBI Taxonomy" id="1354337"/>
    <lineage>
        <taxon>Bacteria</taxon>
        <taxon>Pseudomonadati</taxon>
        <taxon>Pseudomonadota</taxon>
        <taxon>Gammaproteobacteria</taxon>
        <taxon>Enterobacterales</taxon>
        <taxon>Morganellaceae</taxon>
        <taxon>Proteus</taxon>
    </lineage>
</organism>
<comment type="similarity">
    <text evidence="2 7">Belongs to the group II decarboxylase family.</text>
</comment>
<sequence>MNKINNYVGIQVNLSSLESLYNDKKHYQQLSYLTNNLGDCYEPDACPLPNTMREEKAAIELFAQWLGLSSNECWGYIGGGSSIGNLQGMWIGRQLYPDATLIFSKDAHYSIYKFASLLGFKKIIIIDTLETGQIDINDYREKIKKKENIVAVFTAGTTMTSAFDPIEECTNIMDEYSCEYYIHLDAALGGALIPFIDENELKQDPRTFSFHNKKISSMTISTHKVLGTPMPGNLFIARKNVIDNFKNHVTSIPYLSGIKDIMIYGSRDGFRADIVYSRLCSLGNEGLKKIVKDSFDNCDYLMKSFKSMGITSAFRAAAGLSIVIPLISLEEKMLPEYLHEIDNKYHLVKNNVYLHIYVMEHVNRKMCEEIVADFTKALKLTQQQTIS</sequence>
<evidence type="ECO:0000256" key="7">
    <source>
        <dbReference type="RuleBase" id="RU000382"/>
    </source>
</evidence>
<evidence type="ECO:0000256" key="3">
    <source>
        <dbReference type="ARBA" id="ARBA00022793"/>
    </source>
</evidence>
<name>A0A198F9P9_9GAMM</name>
<accession>A0A198F9P9</accession>
<dbReference type="RefSeq" id="WP_066753190.1">
    <property type="nucleotide sequence ID" value="NZ_LXEN01000155.1"/>
</dbReference>
<dbReference type="AlphaFoldDB" id="A0A198F9P9"/>
<keyword evidence="5 7" id="KW-0456">Lyase</keyword>
<keyword evidence="3" id="KW-0210">Decarboxylase</keyword>
<evidence type="ECO:0000256" key="1">
    <source>
        <dbReference type="ARBA" id="ARBA00001933"/>
    </source>
</evidence>
<evidence type="ECO:0000256" key="5">
    <source>
        <dbReference type="ARBA" id="ARBA00023239"/>
    </source>
</evidence>
<evidence type="ECO:0000256" key="6">
    <source>
        <dbReference type="PIRSR" id="PIRSR602129-50"/>
    </source>
</evidence>
<dbReference type="OrthoDB" id="9803665at2"/>
<dbReference type="GO" id="GO:0019752">
    <property type="term" value="P:carboxylic acid metabolic process"/>
    <property type="evidence" value="ECO:0007669"/>
    <property type="project" value="InterPro"/>
</dbReference>
<dbReference type="SUPFAM" id="SSF53383">
    <property type="entry name" value="PLP-dependent transferases"/>
    <property type="match status" value="1"/>
</dbReference>
<dbReference type="Proteomes" id="UP000094023">
    <property type="component" value="Unassembled WGS sequence"/>
</dbReference>
<gene>
    <name evidence="8" type="ORF">M983_3121</name>
</gene>
<evidence type="ECO:0000256" key="2">
    <source>
        <dbReference type="ARBA" id="ARBA00009533"/>
    </source>
</evidence>
<dbReference type="InterPro" id="IPR015424">
    <property type="entry name" value="PyrdxlP-dep_Trfase"/>
</dbReference>
<dbReference type="PANTHER" id="PTHR46101">
    <property type="match status" value="1"/>
</dbReference>
<dbReference type="Gene3D" id="3.90.1150.10">
    <property type="entry name" value="Aspartate Aminotransferase, domain 1"/>
    <property type="match status" value="1"/>
</dbReference>
<dbReference type="Pfam" id="PF00282">
    <property type="entry name" value="Pyridoxal_deC"/>
    <property type="match status" value="1"/>
</dbReference>
<dbReference type="STRING" id="1354337.M983_3121"/>